<evidence type="ECO:0000313" key="4">
    <source>
        <dbReference type="EMBL" id="KAK1394964.1"/>
    </source>
</evidence>
<organism evidence="4 5">
    <name type="scientific">Heracleum sosnowskyi</name>
    <dbReference type="NCBI Taxonomy" id="360622"/>
    <lineage>
        <taxon>Eukaryota</taxon>
        <taxon>Viridiplantae</taxon>
        <taxon>Streptophyta</taxon>
        <taxon>Embryophyta</taxon>
        <taxon>Tracheophyta</taxon>
        <taxon>Spermatophyta</taxon>
        <taxon>Magnoliopsida</taxon>
        <taxon>eudicotyledons</taxon>
        <taxon>Gunneridae</taxon>
        <taxon>Pentapetalae</taxon>
        <taxon>asterids</taxon>
        <taxon>campanulids</taxon>
        <taxon>Apiales</taxon>
        <taxon>Apiaceae</taxon>
        <taxon>Apioideae</taxon>
        <taxon>apioid superclade</taxon>
        <taxon>Tordylieae</taxon>
        <taxon>Tordyliinae</taxon>
        <taxon>Heracleum</taxon>
    </lineage>
</organism>
<evidence type="ECO:0000313" key="5">
    <source>
        <dbReference type="Proteomes" id="UP001237642"/>
    </source>
</evidence>
<comment type="similarity">
    <text evidence="1">Belongs to the importin alpha family.</text>
</comment>
<sequence>MDDSDVADIELNPGPKDPSVLHLQVEHRAQGVLPDPRDSRIIFRNRQKLALIDDSDFFDVQHSPSVASQLFFVKRYKTTFHNHYHEAMKSKTVDQLSDALFRFQDLLEGDRRSSYRISGPVAMSLVRTLKKFEYDKFIQSQIITILSHARFDVCGAVIKDHIVPILVNRVSDSYTRMSRLALIALTHLLVVFPKHMNVLIDGGALEAAHEEIKAVRSGYTHKASLANFLAAFCRGYSLSSESVSSDKVGFVLTMLVDLFQNKEFAFIGIHTARACYALSYLSYGRCLDFEVNAWNLLVKKLTEFISLADTSGSRVGYAGSFAIDKNIDQMVAGSALGVVGNIARWGTMDQIRSLIKNHELMRCLRSLLRSEFKKFRREACQIISNISALSETLMKDMVDKEIVELLCHMLEKDEPEMKMEAAWAVYVGICGCFKYEEIEASPKG</sequence>
<proteinExistence type="inferred from homology"/>
<protein>
    <submittedName>
        <fullName evidence="4">Uncharacterized protein</fullName>
    </submittedName>
</protein>
<dbReference type="EMBL" id="JAUIZM010000003">
    <property type="protein sequence ID" value="KAK1394964.1"/>
    <property type="molecule type" value="Genomic_DNA"/>
</dbReference>
<dbReference type="PANTHER" id="PTHR23316">
    <property type="entry name" value="IMPORTIN ALPHA"/>
    <property type="match status" value="1"/>
</dbReference>
<comment type="caution">
    <text evidence="4">The sequence shown here is derived from an EMBL/GenBank/DDBJ whole genome shotgun (WGS) entry which is preliminary data.</text>
</comment>
<gene>
    <name evidence="4" type="ORF">POM88_014020</name>
</gene>
<keyword evidence="5" id="KW-1185">Reference proteome</keyword>
<evidence type="ECO:0000256" key="2">
    <source>
        <dbReference type="ARBA" id="ARBA00022448"/>
    </source>
</evidence>
<reference evidence="4" key="1">
    <citation type="submission" date="2023-02" db="EMBL/GenBank/DDBJ databases">
        <title>Genome of toxic invasive species Heracleum sosnowskyi carries increased number of genes despite the absence of recent whole-genome duplications.</title>
        <authorList>
            <person name="Schelkunov M."/>
            <person name="Shtratnikova V."/>
            <person name="Makarenko M."/>
            <person name="Klepikova A."/>
            <person name="Omelchenko D."/>
            <person name="Novikova G."/>
            <person name="Obukhova E."/>
            <person name="Bogdanov V."/>
            <person name="Penin A."/>
            <person name="Logacheva M."/>
        </authorList>
    </citation>
    <scope>NUCLEOTIDE SEQUENCE</scope>
    <source>
        <strain evidence="4">Hsosn_3</strain>
        <tissue evidence="4">Leaf</tissue>
    </source>
</reference>
<dbReference type="Proteomes" id="UP001237642">
    <property type="component" value="Unassembled WGS sequence"/>
</dbReference>
<keyword evidence="3" id="KW-0653">Protein transport</keyword>
<evidence type="ECO:0000256" key="3">
    <source>
        <dbReference type="ARBA" id="ARBA00022927"/>
    </source>
</evidence>
<dbReference type="InterPro" id="IPR011989">
    <property type="entry name" value="ARM-like"/>
</dbReference>
<dbReference type="SUPFAM" id="SSF48371">
    <property type="entry name" value="ARM repeat"/>
    <property type="match status" value="1"/>
</dbReference>
<keyword evidence="2" id="KW-0813">Transport</keyword>
<dbReference type="InterPro" id="IPR016024">
    <property type="entry name" value="ARM-type_fold"/>
</dbReference>
<name>A0AAD8J178_9APIA</name>
<evidence type="ECO:0000256" key="1">
    <source>
        <dbReference type="ARBA" id="ARBA00010394"/>
    </source>
</evidence>
<dbReference type="GO" id="GO:0015031">
    <property type="term" value="P:protein transport"/>
    <property type="evidence" value="ECO:0007669"/>
    <property type="project" value="UniProtKB-KW"/>
</dbReference>
<accession>A0AAD8J178</accession>
<dbReference type="AlphaFoldDB" id="A0AAD8J178"/>
<reference evidence="4" key="2">
    <citation type="submission" date="2023-05" db="EMBL/GenBank/DDBJ databases">
        <authorList>
            <person name="Schelkunov M.I."/>
        </authorList>
    </citation>
    <scope>NUCLEOTIDE SEQUENCE</scope>
    <source>
        <strain evidence="4">Hsosn_3</strain>
        <tissue evidence="4">Leaf</tissue>
    </source>
</reference>
<dbReference type="Gene3D" id="1.25.10.10">
    <property type="entry name" value="Leucine-rich Repeat Variant"/>
    <property type="match status" value="1"/>
</dbReference>